<dbReference type="Pfam" id="PF13432">
    <property type="entry name" value="TPR_16"/>
    <property type="match status" value="1"/>
</dbReference>
<dbReference type="OrthoDB" id="1926212at2759"/>
<dbReference type="Gene3D" id="1.25.40.10">
    <property type="entry name" value="Tetratricopeptide repeat domain"/>
    <property type="match status" value="1"/>
</dbReference>
<dbReference type="STRING" id="1037660.A0A066WHU8"/>
<sequence length="197" mass="21431">MHPLLRSGLRTYATSTTEASSVEDPSHAEALRFSDEGTTFLENGQVDKAKDAYKKSIEVKETSTALFNLGVCYYHEQDLPNAIKSWEDSLRISPNSSDTHTNLASAYALSSPSRPDLAVKHLKTAASISPSDPEIQYNLAAVLEAVEQLEEALIAYKRAFDGGIERASQNIRNVNAKILSARLLAEANESQTSPSSS</sequence>
<dbReference type="Proteomes" id="UP000027361">
    <property type="component" value="Unassembled WGS sequence"/>
</dbReference>
<reference evidence="4 5" key="1">
    <citation type="submission" date="2014-05" db="EMBL/GenBank/DDBJ databases">
        <title>Draft genome sequence of a rare smut relative, Tilletiaria anomala UBC 951.</title>
        <authorList>
            <consortium name="DOE Joint Genome Institute"/>
            <person name="Toome M."/>
            <person name="Kuo A."/>
            <person name="Henrissat B."/>
            <person name="Lipzen A."/>
            <person name="Tritt A."/>
            <person name="Yoshinaga Y."/>
            <person name="Zane M."/>
            <person name="Barry K."/>
            <person name="Grigoriev I.V."/>
            <person name="Spatafora J.W."/>
            <person name="Aimea M.C."/>
        </authorList>
    </citation>
    <scope>NUCLEOTIDE SEQUENCE [LARGE SCALE GENOMIC DNA]</scope>
    <source>
        <strain evidence="4 5">UBC 951</strain>
    </source>
</reference>
<evidence type="ECO:0000256" key="1">
    <source>
        <dbReference type="ARBA" id="ARBA00022737"/>
    </source>
</evidence>
<dbReference type="InterPro" id="IPR011990">
    <property type="entry name" value="TPR-like_helical_dom_sf"/>
</dbReference>
<accession>A0A066WHU8</accession>
<organism evidence="4 5">
    <name type="scientific">Tilletiaria anomala (strain ATCC 24038 / CBS 436.72 / UBC 951)</name>
    <dbReference type="NCBI Taxonomy" id="1037660"/>
    <lineage>
        <taxon>Eukaryota</taxon>
        <taxon>Fungi</taxon>
        <taxon>Dikarya</taxon>
        <taxon>Basidiomycota</taxon>
        <taxon>Ustilaginomycotina</taxon>
        <taxon>Exobasidiomycetes</taxon>
        <taxon>Georgefischeriales</taxon>
        <taxon>Tilletiariaceae</taxon>
        <taxon>Tilletiaria</taxon>
    </lineage>
</organism>
<gene>
    <name evidence="4" type="ORF">K437DRAFT_219097</name>
</gene>
<dbReference type="AlphaFoldDB" id="A0A066WHU8"/>
<evidence type="ECO:0000256" key="2">
    <source>
        <dbReference type="ARBA" id="ARBA00022803"/>
    </source>
</evidence>
<keyword evidence="2 3" id="KW-0802">TPR repeat</keyword>
<dbReference type="EMBL" id="JMSN01000002">
    <property type="protein sequence ID" value="KDN53351.1"/>
    <property type="molecule type" value="Genomic_DNA"/>
</dbReference>
<feature type="repeat" description="TPR" evidence="3">
    <location>
        <begin position="63"/>
        <end position="96"/>
    </location>
</feature>
<protein>
    <submittedName>
        <fullName evidence="4">TPR-like protein</fullName>
    </submittedName>
</protein>
<evidence type="ECO:0000256" key="3">
    <source>
        <dbReference type="PROSITE-ProRule" id="PRU00339"/>
    </source>
</evidence>
<dbReference type="InterPro" id="IPR019734">
    <property type="entry name" value="TPR_rpt"/>
</dbReference>
<evidence type="ECO:0000313" key="4">
    <source>
        <dbReference type="EMBL" id="KDN53351.1"/>
    </source>
</evidence>
<dbReference type="OMA" id="VEAMQCL"/>
<evidence type="ECO:0000313" key="5">
    <source>
        <dbReference type="Proteomes" id="UP000027361"/>
    </source>
</evidence>
<proteinExistence type="predicted"/>
<comment type="caution">
    <text evidence="4">The sequence shown here is derived from an EMBL/GenBank/DDBJ whole genome shotgun (WGS) entry which is preliminary data.</text>
</comment>
<dbReference type="InParanoid" id="A0A066WHU8"/>
<dbReference type="HOGENOM" id="CLU_078033_1_0_1"/>
<dbReference type="RefSeq" id="XP_013246190.1">
    <property type="nucleotide sequence ID" value="XM_013390736.1"/>
</dbReference>
<dbReference type="PANTHER" id="PTHR45586:SF1">
    <property type="entry name" value="LIPOPOLYSACCHARIDE ASSEMBLY PROTEIN B"/>
    <property type="match status" value="1"/>
</dbReference>
<keyword evidence="1" id="KW-0677">Repeat</keyword>
<dbReference type="PANTHER" id="PTHR45586">
    <property type="entry name" value="TPR REPEAT-CONTAINING PROTEIN PA4667"/>
    <property type="match status" value="1"/>
</dbReference>
<keyword evidence="5" id="KW-1185">Reference proteome</keyword>
<dbReference type="InterPro" id="IPR051012">
    <property type="entry name" value="CellSynth/LPSAsmb/PSIAsmb"/>
</dbReference>
<dbReference type="PROSITE" id="PS50005">
    <property type="entry name" value="TPR"/>
    <property type="match status" value="1"/>
</dbReference>
<dbReference type="SUPFAM" id="SSF48452">
    <property type="entry name" value="TPR-like"/>
    <property type="match status" value="1"/>
</dbReference>
<name>A0A066WHU8_TILAU</name>
<dbReference type="GeneID" id="25262220"/>
<dbReference type="SMART" id="SM00028">
    <property type="entry name" value="TPR"/>
    <property type="match status" value="4"/>
</dbReference>